<evidence type="ECO:0000256" key="1">
    <source>
        <dbReference type="ARBA" id="ARBA00004141"/>
    </source>
</evidence>
<keyword evidence="5 8" id="KW-1133">Transmembrane helix</keyword>
<feature type="transmembrane region" description="Helical" evidence="8">
    <location>
        <begin position="304"/>
        <end position="326"/>
    </location>
</feature>
<evidence type="ECO:0000313" key="11">
    <source>
        <dbReference type="Proteomes" id="UP001345691"/>
    </source>
</evidence>
<keyword evidence="3 7" id="KW-0813">Transport</keyword>
<dbReference type="InterPro" id="IPR036259">
    <property type="entry name" value="MFS_trans_sf"/>
</dbReference>
<feature type="transmembrane region" description="Helical" evidence="8">
    <location>
        <begin position="185"/>
        <end position="204"/>
    </location>
</feature>
<comment type="similarity">
    <text evidence="2 7">Belongs to the major facilitator superfamily. Sugar transporter (TC 2.A.1.1) family.</text>
</comment>
<feature type="transmembrane region" description="Helical" evidence="8">
    <location>
        <begin position="346"/>
        <end position="364"/>
    </location>
</feature>
<feature type="transmembrane region" description="Helical" evidence="8">
    <location>
        <begin position="127"/>
        <end position="146"/>
    </location>
</feature>
<feature type="transmembrane region" description="Helical" evidence="8">
    <location>
        <begin position="152"/>
        <end position="173"/>
    </location>
</feature>
<evidence type="ECO:0000256" key="6">
    <source>
        <dbReference type="ARBA" id="ARBA00023136"/>
    </source>
</evidence>
<evidence type="ECO:0000256" key="2">
    <source>
        <dbReference type="ARBA" id="ARBA00010992"/>
    </source>
</evidence>
<sequence>MAAIIEKDNGHDHVQESEYLEQELITNVHYEGVDALTVAAGVEPVQKFSKSMIKLYIICGCMFLGATMSGYDASLMGNLLDLPFFQKQFNATILGAKAGLISAMYSIGGVSALPFVGPLSDTWGRRVGIAIGCLIIIMGTIIQGTSHEMKQYLAGRFFIGFGVSVAGACPAYIVEMVHPVYRGTITGLFNCCYYLGAVLAAAVLRGCLHYESNKSWLIPTWIQMVLPSILLLCCMFFPESPRWLYSHGQKEKCRQTLIKYHGNGNPASIYVTLQMREFEQYIELEGADKRWWDYRVLFDSKASLYRVILCATAVPAFSQWTGQAGISYFLPAMLGTLGITTTADVLNLNLGIVIASGGAAVIGATLMDRFGRRKMLITCCAVMALMWVGMVACLAAYNDKGNSASAKGSLAFVFIIGIVFSFSYTPLQQLYPVECLKYEQRAKGIAFATMGTSATSLVNLFATPIALEKITWHTYIIWIGTNTAQALYYYFFMVETKGHTLEEMNDIFAAKSPRKASLLSKAKTQEAVVKTKEAKMAVGL</sequence>
<dbReference type="NCBIfam" id="TIGR00879">
    <property type="entry name" value="SP"/>
    <property type="match status" value="1"/>
</dbReference>
<feature type="transmembrane region" description="Helical" evidence="8">
    <location>
        <begin position="445"/>
        <end position="466"/>
    </location>
</feature>
<dbReference type="Proteomes" id="UP001345691">
    <property type="component" value="Unassembled WGS sequence"/>
</dbReference>
<feature type="transmembrane region" description="Helical" evidence="8">
    <location>
        <begin position="376"/>
        <end position="397"/>
    </location>
</feature>
<evidence type="ECO:0000259" key="9">
    <source>
        <dbReference type="PROSITE" id="PS50850"/>
    </source>
</evidence>
<keyword evidence="6 8" id="KW-0472">Membrane</keyword>
<feature type="transmembrane region" description="Helical" evidence="8">
    <location>
        <begin position="472"/>
        <end position="491"/>
    </location>
</feature>
<evidence type="ECO:0000313" key="10">
    <source>
        <dbReference type="EMBL" id="KAK5054752.1"/>
    </source>
</evidence>
<evidence type="ECO:0000256" key="5">
    <source>
        <dbReference type="ARBA" id="ARBA00022989"/>
    </source>
</evidence>
<gene>
    <name evidence="10" type="ORF">LTR69_008659</name>
</gene>
<evidence type="ECO:0000256" key="8">
    <source>
        <dbReference type="SAM" id="Phobius"/>
    </source>
</evidence>
<reference evidence="10 11" key="1">
    <citation type="submission" date="2023-08" db="EMBL/GenBank/DDBJ databases">
        <title>Black Yeasts Isolated from many extreme environments.</title>
        <authorList>
            <person name="Coleine C."/>
            <person name="Stajich J.E."/>
            <person name="Selbmann L."/>
        </authorList>
    </citation>
    <scope>NUCLEOTIDE SEQUENCE [LARGE SCALE GENOMIC DNA]</scope>
    <source>
        <strain evidence="10 11">CCFEE 6328</strain>
    </source>
</reference>
<proteinExistence type="inferred from homology"/>
<dbReference type="InterPro" id="IPR005829">
    <property type="entry name" value="Sugar_transporter_CS"/>
</dbReference>
<dbReference type="InterPro" id="IPR005828">
    <property type="entry name" value="MFS_sugar_transport-like"/>
</dbReference>
<dbReference type="EMBL" id="JAVRRF010000022">
    <property type="protein sequence ID" value="KAK5054752.1"/>
    <property type="molecule type" value="Genomic_DNA"/>
</dbReference>
<keyword evidence="4 8" id="KW-0812">Transmembrane</keyword>
<dbReference type="Gene3D" id="1.20.1250.20">
    <property type="entry name" value="MFS general substrate transporter like domains"/>
    <property type="match status" value="1"/>
</dbReference>
<dbReference type="PROSITE" id="PS00216">
    <property type="entry name" value="SUGAR_TRANSPORT_1"/>
    <property type="match status" value="1"/>
</dbReference>
<evidence type="ECO:0000256" key="3">
    <source>
        <dbReference type="ARBA" id="ARBA00022448"/>
    </source>
</evidence>
<feature type="transmembrane region" description="Helical" evidence="8">
    <location>
        <begin position="91"/>
        <end position="115"/>
    </location>
</feature>
<feature type="transmembrane region" description="Helical" evidence="8">
    <location>
        <begin position="216"/>
        <end position="237"/>
    </location>
</feature>
<keyword evidence="11" id="KW-1185">Reference proteome</keyword>
<accession>A0ABR0J2E1</accession>
<feature type="transmembrane region" description="Helical" evidence="8">
    <location>
        <begin position="409"/>
        <end position="425"/>
    </location>
</feature>
<organism evidence="10 11">
    <name type="scientific">Exophiala sideris</name>
    <dbReference type="NCBI Taxonomy" id="1016849"/>
    <lineage>
        <taxon>Eukaryota</taxon>
        <taxon>Fungi</taxon>
        <taxon>Dikarya</taxon>
        <taxon>Ascomycota</taxon>
        <taxon>Pezizomycotina</taxon>
        <taxon>Eurotiomycetes</taxon>
        <taxon>Chaetothyriomycetidae</taxon>
        <taxon>Chaetothyriales</taxon>
        <taxon>Herpotrichiellaceae</taxon>
        <taxon>Exophiala</taxon>
    </lineage>
</organism>
<evidence type="ECO:0000256" key="4">
    <source>
        <dbReference type="ARBA" id="ARBA00022692"/>
    </source>
</evidence>
<comment type="subcellular location">
    <subcellularLocation>
        <location evidence="1">Membrane</location>
        <topology evidence="1">Multi-pass membrane protein</topology>
    </subcellularLocation>
</comment>
<dbReference type="PROSITE" id="PS50850">
    <property type="entry name" value="MFS"/>
    <property type="match status" value="1"/>
</dbReference>
<protein>
    <recommendedName>
        <fullName evidence="9">Major facilitator superfamily (MFS) profile domain-containing protein</fullName>
    </recommendedName>
</protein>
<name>A0ABR0J2E1_9EURO</name>
<dbReference type="InterPro" id="IPR050360">
    <property type="entry name" value="MFS_Sugar_Transporters"/>
</dbReference>
<dbReference type="PANTHER" id="PTHR48022:SF13">
    <property type="entry name" value="MAJOR FACILITATOR SUPERFAMILY (MFS) PROFILE DOMAIN-CONTAINING PROTEIN"/>
    <property type="match status" value="1"/>
</dbReference>
<dbReference type="InterPro" id="IPR020846">
    <property type="entry name" value="MFS_dom"/>
</dbReference>
<evidence type="ECO:0000256" key="7">
    <source>
        <dbReference type="RuleBase" id="RU003346"/>
    </source>
</evidence>
<dbReference type="PANTHER" id="PTHR48022">
    <property type="entry name" value="PLASTIDIC GLUCOSE TRANSPORTER 4"/>
    <property type="match status" value="1"/>
</dbReference>
<feature type="transmembrane region" description="Helical" evidence="8">
    <location>
        <begin position="53"/>
        <end position="71"/>
    </location>
</feature>
<dbReference type="Pfam" id="PF00083">
    <property type="entry name" value="Sugar_tr"/>
    <property type="match status" value="1"/>
</dbReference>
<dbReference type="SUPFAM" id="SSF103473">
    <property type="entry name" value="MFS general substrate transporter"/>
    <property type="match status" value="1"/>
</dbReference>
<dbReference type="InterPro" id="IPR003663">
    <property type="entry name" value="Sugar/inositol_transpt"/>
</dbReference>
<feature type="domain" description="Major facilitator superfamily (MFS) profile" evidence="9">
    <location>
        <begin position="58"/>
        <end position="497"/>
    </location>
</feature>
<comment type="caution">
    <text evidence="10">The sequence shown here is derived from an EMBL/GenBank/DDBJ whole genome shotgun (WGS) entry which is preliminary data.</text>
</comment>